<accession>A0ABQ0EAN1</accession>
<keyword evidence="2" id="KW-0812">Transmembrane</keyword>
<keyword evidence="2" id="KW-0472">Membrane</keyword>
<keyword evidence="4" id="KW-1185">Reference proteome</keyword>
<evidence type="ECO:0000313" key="4">
    <source>
        <dbReference type="Proteomes" id="UP001628192"/>
    </source>
</evidence>
<evidence type="ECO:0000256" key="2">
    <source>
        <dbReference type="SAM" id="Phobius"/>
    </source>
</evidence>
<feature type="transmembrane region" description="Helical" evidence="2">
    <location>
        <begin position="198"/>
        <end position="217"/>
    </location>
</feature>
<feature type="transmembrane region" description="Helical" evidence="2">
    <location>
        <begin position="148"/>
        <end position="164"/>
    </location>
</feature>
<reference evidence="3 4" key="1">
    <citation type="journal article" date="2025" name="Int. J. Syst. Evol. Microbiol.">
        <title>Desulfovibrio falkowii sp. nov., Porphyromonas miyakawae sp. nov., Mediterraneibacter flintii sp. nov. and Owariibacterium komagatae gen. nov., sp. nov., isolated from human faeces.</title>
        <authorList>
            <person name="Hamaguchi T."/>
            <person name="Ohara M."/>
            <person name="Hisatomi A."/>
            <person name="Sekiguchi K."/>
            <person name="Takeda J.I."/>
            <person name="Ueyama J."/>
            <person name="Ito M."/>
            <person name="Nishiwaki H."/>
            <person name="Ogi T."/>
            <person name="Hirayama M."/>
            <person name="Ohkuma M."/>
            <person name="Sakamoto M."/>
            <person name="Ohno K."/>
        </authorList>
    </citation>
    <scope>NUCLEOTIDE SEQUENCE [LARGE SCALE GENOMIC DNA]</scope>
    <source>
        <strain evidence="3 4">13CB8C</strain>
    </source>
</reference>
<organism evidence="3 4">
    <name type="scientific">Desulfovibrio falkowii</name>
    <dbReference type="NCBI Taxonomy" id="3136602"/>
    <lineage>
        <taxon>Bacteria</taxon>
        <taxon>Pseudomonadati</taxon>
        <taxon>Thermodesulfobacteriota</taxon>
        <taxon>Desulfovibrionia</taxon>
        <taxon>Desulfovibrionales</taxon>
        <taxon>Desulfovibrionaceae</taxon>
        <taxon>Desulfovibrio</taxon>
    </lineage>
</organism>
<comment type="caution">
    <text evidence="3">The sequence shown here is derived from an EMBL/GenBank/DDBJ whole genome shotgun (WGS) entry which is preliminary data.</text>
</comment>
<feature type="region of interest" description="Disordered" evidence="1">
    <location>
        <begin position="1"/>
        <end position="20"/>
    </location>
</feature>
<keyword evidence="2" id="KW-1133">Transmembrane helix</keyword>
<name>A0ABQ0EAN1_9BACT</name>
<feature type="transmembrane region" description="Helical" evidence="2">
    <location>
        <begin position="223"/>
        <end position="243"/>
    </location>
</feature>
<feature type="transmembrane region" description="Helical" evidence="2">
    <location>
        <begin position="123"/>
        <end position="141"/>
    </location>
</feature>
<dbReference type="InterPro" id="IPR003744">
    <property type="entry name" value="YhhQ"/>
</dbReference>
<evidence type="ECO:0008006" key="5">
    <source>
        <dbReference type="Google" id="ProtNLM"/>
    </source>
</evidence>
<gene>
    <name evidence="3" type="ORF">Defa_23570</name>
</gene>
<dbReference type="Pfam" id="PF02592">
    <property type="entry name" value="Vut_1"/>
    <property type="match status" value="1"/>
</dbReference>
<evidence type="ECO:0000256" key="1">
    <source>
        <dbReference type="SAM" id="MobiDB-lite"/>
    </source>
</evidence>
<evidence type="ECO:0000313" key="3">
    <source>
        <dbReference type="EMBL" id="GAB1254870.1"/>
    </source>
</evidence>
<dbReference type="EMBL" id="BAAFSG010000001">
    <property type="protein sequence ID" value="GAB1254870.1"/>
    <property type="molecule type" value="Genomic_DNA"/>
</dbReference>
<feature type="transmembrane region" description="Helical" evidence="2">
    <location>
        <begin position="170"/>
        <end position="189"/>
    </location>
</feature>
<proteinExistence type="predicted"/>
<protein>
    <recommendedName>
        <fullName evidence="5">VUT family protein</fullName>
    </recommendedName>
</protein>
<sequence>MFKCMPPAQSGLSHGKNNLPGEAVPDTAGWGFSRNADEWNKAAFAADVFRTSPRYMLNLLFCPISAASGQAARPRTPCTPLTVMPPALTLAPMFTLLTYIALIVGVNYAFAVTPLVELPNGEMWPPLSLVVGFIFVVRDYAQRRVGHKVLWAMLVGCVVSWYMATPQLALASAAAFAIGELGDWALYTFTNRPFSQRILISSLVGAPLDSIVFLLIIGLATPWSIITMSASKLLGALLVFWLVRRREQREYAMGVQA</sequence>
<feature type="transmembrane region" description="Helical" evidence="2">
    <location>
        <begin position="90"/>
        <end position="111"/>
    </location>
</feature>
<dbReference type="Proteomes" id="UP001628192">
    <property type="component" value="Unassembled WGS sequence"/>
</dbReference>